<reference evidence="1" key="1">
    <citation type="journal article" date="2018" name="DNA Res.">
        <title>Multiple hybrid de novo genome assembly of finger millet, an orphan allotetraploid crop.</title>
        <authorList>
            <person name="Hatakeyama M."/>
            <person name="Aluri S."/>
            <person name="Balachadran M.T."/>
            <person name="Sivarajan S.R."/>
            <person name="Patrignani A."/>
            <person name="Gruter S."/>
            <person name="Poveda L."/>
            <person name="Shimizu-Inatsugi R."/>
            <person name="Baeten J."/>
            <person name="Francoijs K.J."/>
            <person name="Nataraja K.N."/>
            <person name="Reddy Y.A.N."/>
            <person name="Phadnis S."/>
            <person name="Ravikumar R.L."/>
            <person name="Schlapbach R."/>
            <person name="Sreeman S.M."/>
            <person name="Shimizu K.K."/>
        </authorList>
    </citation>
    <scope>NUCLEOTIDE SEQUENCE</scope>
</reference>
<accession>A0AAV5ENM7</accession>
<dbReference type="AlphaFoldDB" id="A0AAV5ENM7"/>
<dbReference type="Proteomes" id="UP001054889">
    <property type="component" value="Unassembled WGS sequence"/>
</dbReference>
<comment type="caution">
    <text evidence="1">The sequence shown here is derived from an EMBL/GenBank/DDBJ whole genome shotgun (WGS) entry which is preliminary data.</text>
</comment>
<protein>
    <submittedName>
        <fullName evidence="1">Uncharacterized protein</fullName>
    </submittedName>
</protein>
<dbReference type="EMBL" id="BQKI01000076">
    <property type="protein sequence ID" value="GJN24139.1"/>
    <property type="molecule type" value="Genomic_DNA"/>
</dbReference>
<evidence type="ECO:0000313" key="2">
    <source>
        <dbReference type="Proteomes" id="UP001054889"/>
    </source>
</evidence>
<organism evidence="1 2">
    <name type="scientific">Eleusine coracana subsp. coracana</name>
    <dbReference type="NCBI Taxonomy" id="191504"/>
    <lineage>
        <taxon>Eukaryota</taxon>
        <taxon>Viridiplantae</taxon>
        <taxon>Streptophyta</taxon>
        <taxon>Embryophyta</taxon>
        <taxon>Tracheophyta</taxon>
        <taxon>Spermatophyta</taxon>
        <taxon>Magnoliopsida</taxon>
        <taxon>Liliopsida</taxon>
        <taxon>Poales</taxon>
        <taxon>Poaceae</taxon>
        <taxon>PACMAD clade</taxon>
        <taxon>Chloridoideae</taxon>
        <taxon>Cynodonteae</taxon>
        <taxon>Eleusininae</taxon>
        <taxon>Eleusine</taxon>
    </lineage>
</organism>
<evidence type="ECO:0000313" key="1">
    <source>
        <dbReference type="EMBL" id="GJN24139.1"/>
    </source>
</evidence>
<sequence length="67" mass="7513">MARVRKLPWPPAIRLYAAQPPSLVNLGHELPNTTTTIGGPAIHEHGKKSMTMVGRRGRFMRKDRGRP</sequence>
<gene>
    <name evidence="1" type="primary">gb11861</name>
    <name evidence="1" type="ORF">PR202_gb11861</name>
</gene>
<keyword evidence="2" id="KW-1185">Reference proteome</keyword>
<name>A0AAV5ENM7_ELECO</name>
<proteinExistence type="predicted"/>
<reference evidence="1" key="2">
    <citation type="submission" date="2021-12" db="EMBL/GenBank/DDBJ databases">
        <title>Resequencing data analysis of finger millet.</title>
        <authorList>
            <person name="Hatakeyama M."/>
            <person name="Aluri S."/>
            <person name="Balachadran M.T."/>
            <person name="Sivarajan S.R."/>
            <person name="Poveda L."/>
            <person name="Shimizu-Inatsugi R."/>
            <person name="Schlapbach R."/>
            <person name="Sreeman S.M."/>
            <person name="Shimizu K.K."/>
        </authorList>
    </citation>
    <scope>NUCLEOTIDE SEQUENCE</scope>
</reference>